<dbReference type="InterPro" id="IPR027417">
    <property type="entry name" value="P-loop_NTPase"/>
</dbReference>
<dbReference type="STRING" id="10036.ENSMAUP00000024169"/>
<dbReference type="Pfam" id="PF00071">
    <property type="entry name" value="Ras"/>
    <property type="match status" value="1"/>
</dbReference>
<evidence type="ECO:0000256" key="1">
    <source>
        <dbReference type="ARBA" id="ARBA00008344"/>
    </source>
</evidence>
<dbReference type="KEGG" id="maua:101829254"/>
<dbReference type="GO" id="GO:0003925">
    <property type="term" value="F:G protein activity"/>
    <property type="evidence" value="ECO:0007669"/>
    <property type="project" value="UniProtKB-EC"/>
</dbReference>
<evidence type="ECO:0000313" key="7">
    <source>
        <dbReference type="Proteomes" id="UP000886700"/>
    </source>
</evidence>
<dbReference type="CTD" id="79785"/>
<comment type="similarity">
    <text evidence="1">Belongs to the small GTPase superfamily. Ras family.</text>
</comment>
<dbReference type="EC" id="3.6.5.2" evidence="2"/>
<dbReference type="SMART" id="SM00175">
    <property type="entry name" value="RAB"/>
    <property type="match status" value="1"/>
</dbReference>
<evidence type="ECO:0000256" key="3">
    <source>
        <dbReference type="ARBA" id="ARBA00022741"/>
    </source>
</evidence>
<name>A0A1U7QR73_MESAU</name>
<proteinExistence type="inferred from homology"/>
<dbReference type="AlphaFoldDB" id="A0A1U7QR73"/>
<dbReference type="PANTHER" id="PTHR45704">
    <property type="entry name" value="RAS-LIKE FAMILY MEMBER 11"/>
    <property type="match status" value="1"/>
</dbReference>
<dbReference type="GO" id="GO:0005525">
    <property type="term" value="F:GTP binding"/>
    <property type="evidence" value="ECO:0007669"/>
    <property type="project" value="UniProtKB-KW"/>
</dbReference>
<dbReference type="SUPFAM" id="SSF52540">
    <property type="entry name" value="P-loop containing nucleoside triphosphate hydrolases"/>
    <property type="match status" value="1"/>
</dbReference>
<gene>
    <name evidence="8" type="primary">Rergl</name>
</gene>
<dbReference type="eggNOG" id="KOG0395">
    <property type="taxonomic scope" value="Eukaryota"/>
</dbReference>
<evidence type="ECO:0000256" key="4">
    <source>
        <dbReference type="ARBA" id="ARBA00022801"/>
    </source>
</evidence>
<dbReference type="PROSITE" id="PS51419">
    <property type="entry name" value="RAB"/>
    <property type="match status" value="1"/>
</dbReference>
<sequence length="248" mass="28206">MVEIYGEVAPGKTRTPFLKREIQKFNSICLALVSKVSKLNRLLKMSDVKLAVLGGKGTGKSALTVRFLTKRFIGEYASNFESIYNKQLCLEGKPLNLEIYDPCSQSQKAKCSLTSELHWADGFVIVYDISDRPSFAFAKAIIYRIREPPTSHCKRMVEPAVVLVGNKQDLCHKREVGWEEGQKLATDFRCQFCELSAADQSLEVEVMFLRFIKDILMIFKHKEKRRPSGSKSMAKLINNVFGKRRKSV</sequence>
<dbReference type="PROSITE" id="PS51421">
    <property type="entry name" value="RAS"/>
    <property type="match status" value="1"/>
</dbReference>
<reference evidence="8" key="1">
    <citation type="submission" date="2025-08" db="UniProtKB">
        <authorList>
            <consortium name="RefSeq"/>
        </authorList>
    </citation>
    <scope>IDENTIFICATION</scope>
    <source>
        <tissue evidence="8">Liver</tissue>
    </source>
</reference>
<dbReference type="InterPro" id="IPR051065">
    <property type="entry name" value="Ras-related_GTPase"/>
</dbReference>
<protein>
    <recommendedName>
        <fullName evidence="2">small monomeric GTPase</fullName>
        <ecNumber evidence="2">3.6.5.2</ecNumber>
    </recommendedName>
</protein>
<dbReference type="Proteomes" id="UP000886700">
    <property type="component" value="Unplaced"/>
</dbReference>
<evidence type="ECO:0000256" key="2">
    <source>
        <dbReference type="ARBA" id="ARBA00011984"/>
    </source>
</evidence>
<keyword evidence="3" id="KW-0547">Nucleotide-binding</keyword>
<comment type="catalytic activity">
    <reaction evidence="6">
        <text>GTP + H2O = GDP + phosphate + H(+)</text>
        <dbReference type="Rhea" id="RHEA:19669"/>
        <dbReference type="ChEBI" id="CHEBI:15377"/>
        <dbReference type="ChEBI" id="CHEBI:15378"/>
        <dbReference type="ChEBI" id="CHEBI:37565"/>
        <dbReference type="ChEBI" id="CHEBI:43474"/>
        <dbReference type="ChEBI" id="CHEBI:58189"/>
        <dbReference type="EC" id="3.6.5.2"/>
    </reaction>
</comment>
<evidence type="ECO:0000256" key="5">
    <source>
        <dbReference type="ARBA" id="ARBA00023134"/>
    </source>
</evidence>
<dbReference type="SMART" id="SM00173">
    <property type="entry name" value="RAS"/>
    <property type="match status" value="1"/>
</dbReference>
<keyword evidence="7" id="KW-1185">Reference proteome</keyword>
<dbReference type="OrthoDB" id="18798at2759"/>
<dbReference type="Gene3D" id="3.40.50.300">
    <property type="entry name" value="P-loop containing nucleotide triphosphate hydrolases"/>
    <property type="match status" value="1"/>
</dbReference>
<keyword evidence="4" id="KW-0378">Hydrolase</keyword>
<dbReference type="PRINTS" id="PR00449">
    <property type="entry name" value="RASTRNSFRMNG"/>
</dbReference>
<keyword evidence="5" id="KW-0342">GTP-binding</keyword>
<dbReference type="RefSeq" id="XP_005072962.2">
    <property type="nucleotide sequence ID" value="XM_005072905.4"/>
</dbReference>
<accession>A0A1U7QR73</accession>
<evidence type="ECO:0000313" key="8">
    <source>
        <dbReference type="RefSeq" id="XP_005072962.2"/>
    </source>
</evidence>
<evidence type="ECO:0000256" key="6">
    <source>
        <dbReference type="ARBA" id="ARBA00048098"/>
    </source>
</evidence>
<organism evidence="7 8">
    <name type="scientific">Mesocricetus auratus</name>
    <name type="common">Golden hamster</name>
    <dbReference type="NCBI Taxonomy" id="10036"/>
    <lineage>
        <taxon>Eukaryota</taxon>
        <taxon>Metazoa</taxon>
        <taxon>Chordata</taxon>
        <taxon>Craniata</taxon>
        <taxon>Vertebrata</taxon>
        <taxon>Euteleostomi</taxon>
        <taxon>Mammalia</taxon>
        <taxon>Eutheria</taxon>
        <taxon>Euarchontoglires</taxon>
        <taxon>Glires</taxon>
        <taxon>Rodentia</taxon>
        <taxon>Myomorpha</taxon>
        <taxon>Muroidea</taxon>
        <taxon>Cricetidae</taxon>
        <taxon>Cricetinae</taxon>
        <taxon>Mesocricetus</taxon>
    </lineage>
</organism>
<dbReference type="InterPro" id="IPR001806">
    <property type="entry name" value="Small_GTPase"/>
</dbReference>
<dbReference type="CDD" id="cd04146">
    <property type="entry name" value="RERG_RasL11_like"/>
    <property type="match status" value="1"/>
</dbReference>
<dbReference type="GeneID" id="101829254"/>